<dbReference type="Proteomes" id="UP001176517">
    <property type="component" value="Unassembled WGS sequence"/>
</dbReference>
<dbReference type="Pfam" id="PF24842">
    <property type="entry name" value="UFD1_N2"/>
    <property type="match status" value="1"/>
</dbReference>
<evidence type="ECO:0000256" key="2">
    <source>
        <dbReference type="ARBA" id="ARBA00022786"/>
    </source>
</evidence>
<evidence type="ECO:0000313" key="7">
    <source>
        <dbReference type="Proteomes" id="UP001176517"/>
    </source>
</evidence>
<feature type="domain" description="Ubiquitin fusion degradation protein UFD1 N-terminal subdomain 1" evidence="4">
    <location>
        <begin position="51"/>
        <end position="150"/>
    </location>
</feature>
<gene>
    <name evidence="6" type="primary">UFD1_1</name>
    <name evidence="6" type="ORF">OC846_000206</name>
</gene>
<protein>
    <submittedName>
        <fullName evidence="6">Ubiquitin fusion degradation protein</fullName>
    </submittedName>
</protein>
<dbReference type="GO" id="GO:0036503">
    <property type="term" value="P:ERAD pathway"/>
    <property type="evidence" value="ECO:0007669"/>
    <property type="project" value="TreeGrafter"/>
</dbReference>
<evidence type="ECO:0000259" key="5">
    <source>
        <dbReference type="Pfam" id="PF24842"/>
    </source>
</evidence>
<evidence type="ECO:0000313" key="6">
    <source>
        <dbReference type="EMBL" id="KAK0557911.1"/>
    </source>
</evidence>
<dbReference type="InterPro" id="IPR004854">
    <property type="entry name" value="Ufd1-like"/>
</dbReference>
<dbReference type="EMBL" id="JAPDMZ010000002">
    <property type="protein sequence ID" value="KAK0557911.1"/>
    <property type="molecule type" value="Genomic_DNA"/>
</dbReference>
<feature type="region of interest" description="Disordered" evidence="3">
    <location>
        <begin position="255"/>
        <end position="339"/>
    </location>
</feature>
<organism evidence="6 7">
    <name type="scientific">Tilletia horrida</name>
    <dbReference type="NCBI Taxonomy" id="155126"/>
    <lineage>
        <taxon>Eukaryota</taxon>
        <taxon>Fungi</taxon>
        <taxon>Dikarya</taxon>
        <taxon>Basidiomycota</taxon>
        <taxon>Ustilaginomycotina</taxon>
        <taxon>Exobasidiomycetes</taxon>
        <taxon>Tilletiales</taxon>
        <taxon>Tilletiaceae</taxon>
        <taxon>Tilletia</taxon>
    </lineage>
</organism>
<feature type="compositionally biased region" description="Basic and acidic residues" evidence="3">
    <location>
        <begin position="374"/>
        <end position="392"/>
    </location>
</feature>
<keyword evidence="2" id="KW-0833">Ubl conjugation pathway</keyword>
<feature type="compositionally biased region" description="Gly residues" evidence="3">
    <location>
        <begin position="268"/>
        <end position="285"/>
    </location>
</feature>
<evidence type="ECO:0000256" key="1">
    <source>
        <dbReference type="ARBA" id="ARBA00006043"/>
    </source>
</evidence>
<dbReference type="GO" id="GO:0006511">
    <property type="term" value="P:ubiquitin-dependent protein catabolic process"/>
    <property type="evidence" value="ECO:0007669"/>
    <property type="project" value="InterPro"/>
</dbReference>
<dbReference type="PANTHER" id="PTHR12555">
    <property type="entry name" value="UBIQUITIN FUSION DEGRADATON PROTEIN 1"/>
    <property type="match status" value="1"/>
</dbReference>
<dbReference type="Pfam" id="PF03152">
    <property type="entry name" value="UFD1_N1"/>
    <property type="match status" value="1"/>
</dbReference>
<dbReference type="InterPro" id="IPR055417">
    <property type="entry name" value="UFD1_N1"/>
</dbReference>
<dbReference type="Gene3D" id="2.40.40.50">
    <property type="entry name" value="Ubiquitin fusion degradation protein UFD1, N-terminal domain"/>
    <property type="match status" value="1"/>
</dbReference>
<feature type="domain" description="Ubiquitin fusion degradation protein UFD1 N-terminal subdomain 2" evidence="5">
    <location>
        <begin position="151"/>
        <end position="227"/>
    </location>
</feature>
<reference evidence="6" key="1">
    <citation type="journal article" date="2023" name="PhytoFront">
        <title>Draft Genome Resources of Seven Strains of Tilletia horrida, Causal Agent of Kernel Smut of Rice.</title>
        <authorList>
            <person name="Khanal S."/>
            <person name="Antony Babu S."/>
            <person name="Zhou X.G."/>
        </authorList>
    </citation>
    <scope>NUCLEOTIDE SEQUENCE</scope>
    <source>
        <strain evidence="6">TX6</strain>
    </source>
</reference>
<comment type="similarity">
    <text evidence="1">Belongs to the UFD1 family.</text>
</comment>
<feature type="region of interest" description="Disordered" evidence="3">
    <location>
        <begin position="374"/>
        <end position="408"/>
    </location>
</feature>
<comment type="caution">
    <text evidence="6">The sequence shown here is derived from an EMBL/GenBank/DDBJ whole genome shotgun (WGS) entry which is preliminary data.</text>
</comment>
<accession>A0AAN6GWC6</accession>
<evidence type="ECO:0000259" key="4">
    <source>
        <dbReference type="Pfam" id="PF03152"/>
    </source>
</evidence>
<dbReference type="PANTHER" id="PTHR12555:SF13">
    <property type="entry name" value="UBIQUITIN RECOGNITION FACTOR IN ER-ASSOCIATED DEGRADATION PROTEIN 1"/>
    <property type="match status" value="1"/>
</dbReference>
<dbReference type="AlphaFoldDB" id="A0AAN6GWC6"/>
<sequence>MSLFGGSNDPFGGGSANPFGGGGAGGGGLFGMGFGGGMFDRRLGGAPPQAFTEFLKAYSMAMLPQKERLNVSYGGKIIMPPSALAKLSQFEIASPWIFELNNISENPKRTHAGVLEFIAEEGNVHLPAWMMRTLGLNEGDPIRIIGKQLPKGKLVKFQAQTVDFLEISDHRAVLEQAMRNFSTLTPGDIIEISYNCLTFELLVMDIVPEADGIVIIETDLEVDFAAPKGYVEPAPVPKAPPPSMASKLKIDANKTESISPSGTSTPGAGSGAGASGSAAGAGGAGADTTPARRGSNVTGEGVGAFRGAGQSLSGKKSKGKKERPIEGLDPHSLVRRTDIPRIVTSDTQIGEIRVPAALNLPFGKLFFGYDVKPAETTEERKAREKTEADAKKPFSGSGGQTLSGRPAA</sequence>
<dbReference type="Gene3D" id="3.10.330.10">
    <property type="match status" value="1"/>
</dbReference>
<dbReference type="InterPro" id="IPR055418">
    <property type="entry name" value="UFD1_N2"/>
</dbReference>
<dbReference type="GO" id="GO:0034098">
    <property type="term" value="C:VCP-NPL4-UFD1 AAA ATPase complex"/>
    <property type="evidence" value="ECO:0007669"/>
    <property type="project" value="TreeGrafter"/>
</dbReference>
<name>A0AAN6GWC6_9BASI</name>
<proteinExistence type="inferred from homology"/>
<dbReference type="InterPro" id="IPR042299">
    <property type="entry name" value="Ufd1-like_Nn"/>
</dbReference>
<keyword evidence="7" id="KW-1185">Reference proteome</keyword>
<evidence type="ECO:0000256" key="3">
    <source>
        <dbReference type="SAM" id="MobiDB-lite"/>
    </source>
</evidence>
<dbReference type="GO" id="GO:0031593">
    <property type="term" value="F:polyubiquitin modification-dependent protein binding"/>
    <property type="evidence" value="ECO:0007669"/>
    <property type="project" value="TreeGrafter"/>
</dbReference>